<comment type="caution">
    <text evidence="1">The sequence shown here is derived from an EMBL/GenBank/DDBJ whole genome shotgun (WGS) entry which is preliminary data.</text>
</comment>
<dbReference type="AlphaFoldDB" id="A0AA88R087"/>
<accession>A0AA88R087</accession>
<sequence>MKLVWSPDTALKAYIDTVKSCKIFQESSVAEFVSAMAAGWNAKLIVETWSRGGVIATSIGLDVASRYTGGRHVCIVPDNESRSEYVEGMEKTTGTSPEVVVGEPKEALGRLVGIDFLVVDCRQSDFASILKVAKLGHRGAVLVCKNASSKAASGFGWRSVLEGESHLVRSVFLPVGKGLDIAYVAASRGGRNLGSGAGKSLWIKRMSTDSGEEIFIRRKLVGSRKTNQQRESSTRRLFNKHRGEMKLVWSPETASKAYLDTIKFVSDNLQNSQLHSSTVAELISAMAAGWDAKLVVETWSKGGVTATSIGLAVASRHTGARHVCIVPDQQSRSEYVEAMQTAGMSPEVVVGEAEEALGGLMGIDFLVVDCRQNDFERILREAKLGNRGAVLVCKNASSITASGFKWRGILEGESHLVRSKFLPVGRGLEIAYVATSGATSSSSGKGKSRWIKRIDRRSGEEFVIRK</sequence>
<gene>
    <name evidence="1" type="ORF">RJ640_027252</name>
</gene>
<proteinExistence type="predicted"/>
<keyword evidence="2" id="KW-1185">Reference proteome</keyword>
<organism evidence="1 2">
    <name type="scientific">Escallonia rubra</name>
    <dbReference type="NCBI Taxonomy" id="112253"/>
    <lineage>
        <taxon>Eukaryota</taxon>
        <taxon>Viridiplantae</taxon>
        <taxon>Streptophyta</taxon>
        <taxon>Embryophyta</taxon>
        <taxon>Tracheophyta</taxon>
        <taxon>Spermatophyta</taxon>
        <taxon>Magnoliopsida</taxon>
        <taxon>eudicotyledons</taxon>
        <taxon>Gunneridae</taxon>
        <taxon>Pentapetalae</taxon>
        <taxon>asterids</taxon>
        <taxon>campanulids</taxon>
        <taxon>Escalloniales</taxon>
        <taxon>Escalloniaceae</taxon>
        <taxon>Escallonia</taxon>
    </lineage>
</organism>
<reference evidence="1" key="1">
    <citation type="submission" date="2022-12" db="EMBL/GenBank/DDBJ databases">
        <title>Draft genome assemblies for two species of Escallonia (Escalloniales).</title>
        <authorList>
            <person name="Chanderbali A."/>
            <person name="Dervinis C."/>
            <person name="Anghel I."/>
            <person name="Soltis D."/>
            <person name="Soltis P."/>
            <person name="Zapata F."/>
        </authorList>
    </citation>
    <scope>NUCLEOTIDE SEQUENCE</scope>
    <source>
        <strain evidence="1">UCBG92.1500</strain>
        <tissue evidence="1">Leaf</tissue>
    </source>
</reference>
<dbReference type="Proteomes" id="UP001187471">
    <property type="component" value="Unassembled WGS sequence"/>
</dbReference>
<dbReference type="EMBL" id="JAVXUO010001728">
    <property type="protein sequence ID" value="KAK2979672.1"/>
    <property type="molecule type" value="Genomic_DNA"/>
</dbReference>
<dbReference type="PANTHER" id="PTHR33593:SF2">
    <property type="entry name" value="ANKYRIN REPEAT_KH DOMAIN PROTEIN (DUF1442)"/>
    <property type="match status" value="1"/>
</dbReference>
<protein>
    <submittedName>
        <fullName evidence="1">Uncharacterized protein</fullName>
    </submittedName>
</protein>
<dbReference type="PANTHER" id="PTHR33593">
    <property type="entry name" value="DUF1442 FAMILY PROTEIN"/>
    <property type="match status" value="1"/>
</dbReference>
<dbReference type="Pfam" id="PF07279">
    <property type="entry name" value="DUF1442"/>
    <property type="match status" value="2"/>
</dbReference>
<dbReference type="InterPro" id="IPR009902">
    <property type="entry name" value="DUF1442"/>
</dbReference>
<dbReference type="InterPro" id="IPR029063">
    <property type="entry name" value="SAM-dependent_MTases_sf"/>
</dbReference>
<evidence type="ECO:0000313" key="1">
    <source>
        <dbReference type="EMBL" id="KAK2979672.1"/>
    </source>
</evidence>
<evidence type="ECO:0000313" key="2">
    <source>
        <dbReference type="Proteomes" id="UP001187471"/>
    </source>
</evidence>
<dbReference type="Gene3D" id="3.40.50.150">
    <property type="entry name" value="Vaccinia Virus protein VP39"/>
    <property type="match status" value="1"/>
</dbReference>
<name>A0AA88R087_9ASTE</name>